<organism evidence="1 2">
    <name type="scientific">Stigmatella aurantiaca</name>
    <dbReference type="NCBI Taxonomy" id="41"/>
    <lineage>
        <taxon>Bacteria</taxon>
        <taxon>Pseudomonadati</taxon>
        <taxon>Myxococcota</taxon>
        <taxon>Myxococcia</taxon>
        <taxon>Myxococcales</taxon>
        <taxon>Cystobacterineae</taxon>
        <taxon>Archangiaceae</taxon>
        <taxon>Stigmatella</taxon>
    </lineage>
</organism>
<evidence type="ECO:0000313" key="2">
    <source>
        <dbReference type="Proteomes" id="UP000182719"/>
    </source>
</evidence>
<dbReference type="AlphaFoldDB" id="A0A1H7M5C0"/>
<gene>
    <name evidence="1" type="ORF">SAMN05444354_103436</name>
</gene>
<dbReference type="OrthoDB" id="5524386at2"/>
<dbReference type="Proteomes" id="UP000182719">
    <property type="component" value="Unassembled WGS sequence"/>
</dbReference>
<proteinExistence type="predicted"/>
<dbReference type="EMBL" id="FOAP01000003">
    <property type="protein sequence ID" value="SEL06322.1"/>
    <property type="molecule type" value="Genomic_DNA"/>
</dbReference>
<dbReference type="RefSeq" id="WP_143101357.1">
    <property type="nucleotide sequence ID" value="NZ_FOAP01000003.1"/>
</dbReference>
<evidence type="ECO:0000313" key="1">
    <source>
        <dbReference type="EMBL" id="SEL06322.1"/>
    </source>
</evidence>
<protein>
    <recommendedName>
        <fullName evidence="3">DUF4276 family protein</fullName>
    </recommendedName>
</protein>
<name>A0A1H7M5C0_STIAU</name>
<reference evidence="2" key="1">
    <citation type="submission" date="2016-10" db="EMBL/GenBank/DDBJ databases">
        <authorList>
            <person name="Varghese N."/>
            <person name="Submissions S."/>
        </authorList>
    </citation>
    <scope>NUCLEOTIDE SEQUENCE [LARGE SCALE GENOMIC DNA]</scope>
    <source>
        <strain evidence="2">DSM 17044</strain>
    </source>
</reference>
<sequence length="272" mass="31117">MAVRARIMLLTEDSGKQGQPTVHKLLKEALKVLVQGVDLNPRRIQIEPLPENDRARQAVRATQWKEQPPPREVPILLGAIAARLLEPGFVIFHFDTDRVWSERHTSENRKKFESIIRGGVRRILRGEAPLPIRPGPPPPQRTAEQIEAALERLLVLSPCYSIESWLYQATTKIREHCQKTHASEEHGKLIDSWTADRRVLEEVFRPKDDALPCVSDHHNEQLAQTFPAEEVWLAERSFYEFVETLRACAPLMNALGHEEAVSHCRGLKQRAH</sequence>
<keyword evidence="2" id="KW-1185">Reference proteome</keyword>
<accession>A0A1H7M5C0</accession>
<evidence type="ECO:0008006" key="3">
    <source>
        <dbReference type="Google" id="ProtNLM"/>
    </source>
</evidence>